<organism evidence="1 2">
    <name type="scientific">Vibrio breoganii</name>
    <dbReference type="NCBI Taxonomy" id="553239"/>
    <lineage>
        <taxon>Bacteria</taxon>
        <taxon>Pseudomonadati</taxon>
        <taxon>Pseudomonadota</taxon>
        <taxon>Gammaproteobacteria</taxon>
        <taxon>Vibrionales</taxon>
        <taxon>Vibrionaceae</taxon>
        <taxon>Vibrio</taxon>
    </lineage>
</organism>
<dbReference type="SUPFAM" id="SSF49899">
    <property type="entry name" value="Concanavalin A-like lectins/glucanases"/>
    <property type="match status" value="1"/>
</dbReference>
<reference evidence="2" key="1">
    <citation type="submission" date="2016-07" db="EMBL/GenBank/DDBJ databases">
        <title>Nontailed viruses are major unrecognized killers of bacteria in the ocean.</title>
        <authorList>
            <person name="Kauffman K."/>
            <person name="Hussain F."/>
            <person name="Yang J."/>
            <person name="Arevalo P."/>
            <person name="Brown J."/>
            <person name="Cutler M."/>
            <person name="Kelly L."/>
            <person name="Polz M.F."/>
        </authorList>
    </citation>
    <scope>NUCLEOTIDE SEQUENCE [LARGE SCALE GENOMIC DNA]</scope>
    <source>
        <strain evidence="2">10N.222.49.A5</strain>
    </source>
</reference>
<evidence type="ECO:0000313" key="2">
    <source>
        <dbReference type="Proteomes" id="UP000235611"/>
    </source>
</evidence>
<comment type="caution">
    <text evidence="1">The sequence shown here is derived from an EMBL/GenBank/DDBJ whole genome shotgun (WGS) entry which is preliminary data.</text>
</comment>
<name>A0AAP8MVX6_9VIBR</name>
<dbReference type="EMBL" id="MDBO01000075">
    <property type="protein sequence ID" value="PMP10207.1"/>
    <property type="molecule type" value="Genomic_DNA"/>
</dbReference>
<dbReference type="AlphaFoldDB" id="A0AAP8MVX6"/>
<dbReference type="InterPro" id="IPR013320">
    <property type="entry name" value="ConA-like_dom_sf"/>
</dbReference>
<proteinExistence type="predicted"/>
<sequence length="1001" mass="111404">MTASIAGQSVSVVLEPLILNKVAGQSVSVVLKPLTEKQRKLQTTKFQSDAIADAGSIYVPAPRVHYDFNENKTTNLTNLVEGEPSGWGGGRKMALHTTNYFSPPRCMWFNQGYFQAANEGGFNLGSGAFLIDTHYRWDVNNTMYIFDFAPEITSGNGRYLALKLTTANSQLELYGGEGQQLLLTVSGLALTPQEWHSVKVNRTLENMIQIRVNHQLVGEVFDDTNYDSEVGIDRPRFGGWGLNYYQYSTYGKIDEVKIFTDDPVYYDSENQYITYFKTLGSVVSPDAMVWVTNADGSTYRPNDEGYVEVTVRANTGKYFRIVGSGTDFLVGIGDTNSVYFLGDHYPDQPYVEIDGVRYADGTTIPEEVLRNRWVTIRVPFTLRASLKFFFIDGGGANPADIDLYRLRIVVNEDVSDWIFNSQHINDDGTDNSVETNIGNTDLLCHIHRPREVNWVSEYTKLTENIASVTPDVGDNEYCKFRGGNGSNEYMIITPTHPAGTGNKFRAYMRFNRDLVGGTYERILGGGTFEIYRNSDGSVGYFISHFDEIRINGDPVSVGVAGAFPDAGEWFLFEIDLNTSGRIARFLSDHQSRNQCHADVAWMEMEFTDGTTTGTWFRRSDYTEDSFQTMLNYGTSTDYSVNHISSSHVSNWHSGASTYPLPIYILEEMSDEFTLLNAHGEEGVDQARESTVADGWTSDRGTLIYNNWHGVHTEPWYFHGTGGTQPTFHYQDVALQNPALSLVDSGTLDVILEWWQYADNDWNIAGMSIFALDENGDVLSVNVNSNMERITTKAWVNRTTRMEVPIGTKSIRFAMETAHGQDANIDTISASWERVDRGYLPAPLLYLKNPSADLANTPIYWTTTIGNLGINNTFVTHGVCAFYGDGAGSTLAEQVVPIPALYQSTQDQLTVLDITYSLHTPYANGDTGAIHLYALDDDENVLASSINTAVSADSSAIDETNSITLPVGTTQVKYELNMRTSSGNADAMIDNIRSVLSFIDNT</sequence>
<protein>
    <submittedName>
        <fullName evidence="1">Uncharacterized protein</fullName>
    </submittedName>
</protein>
<dbReference type="Proteomes" id="UP000235611">
    <property type="component" value="Unassembled WGS sequence"/>
</dbReference>
<evidence type="ECO:0000313" key="1">
    <source>
        <dbReference type="EMBL" id="PMP10207.1"/>
    </source>
</evidence>
<dbReference type="RefSeq" id="WP_102477763.1">
    <property type="nucleotide sequence ID" value="NZ_MDBO01000075.1"/>
</dbReference>
<gene>
    <name evidence="1" type="ORF">BCS93_11065</name>
</gene>
<accession>A0AAP8MVX6</accession>